<evidence type="ECO:0000256" key="6">
    <source>
        <dbReference type="ARBA" id="ARBA00016985"/>
    </source>
</evidence>
<comment type="subunit">
    <text evidence="4">Homodimer.</text>
</comment>
<dbReference type="STRING" id="216432.CA2559_11413"/>
<dbReference type="InterPro" id="IPR036052">
    <property type="entry name" value="TrpB-like_PALP_sf"/>
</dbReference>
<dbReference type="SUPFAM" id="SSF53686">
    <property type="entry name" value="Tryptophan synthase beta subunit-like PLP-dependent enzymes"/>
    <property type="match status" value="1"/>
</dbReference>
<dbReference type="InterPro" id="IPR050214">
    <property type="entry name" value="Cys_Synth/Cystath_Beta-Synth"/>
</dbReference>
<dbReference type="CDD" id="cd01561">
    <property type="entry name" value="CBS_like"/>
    <property type="match status" value="1"/>
</dbReference>
<keyword evidence="7" id="KW-0808">Transferase</keyword>
<proteinExistence type="inferred from homology"/>
<dbReference type="EMBL" id="CP002046">
    <property type="protein sequence ID" value="EAP86641.1"/>
    <property type="molecule type" value="Genomic_DNA"/>
</dbReference>
<comment type="pathway">
    <text evidence="2">Siderophore biosynthesis.</text>
</comment>
<dbReference type="Proteomes" id="UP000002297">
    <property type="component" value="Chromosome"/>
</dbReference>
<evidence type="ECO:0000256" key="1">
    <source>
        <dbReference type="ARBA" id="ARBA00001933"/>
    </source>
</evidence>
<dbReference type="RefSeq" id="WP_013188022.1">
    <property type="nucleotide sequence ID" value="NC_014230.1"/>
</dbReference>
<dbReference type="Pfam" id="PF00291">
    <property type="entry name" value="PALP"/>
    <property type="match status" value="1"/>
</dbReference>
<evidence type="ECO:0000256" key="5">
    <source>
        <dbReference type="ARBA" id="ARBA00012331"/>
    </source>
</evidence>
<dbReference type="PANTHER" id="PTHR10314">
    <property type="entry name" value="CYSTATHIONINE BETA-SYNTHASE"/>
    <property type="match status" value="1"/>
</dbReference>
<dbReference type="EC" id="2.5.1.140" evidence="5"/>
<evidence type="ECO:0000256" key="2">
    <source>
        <dbReference type="ARBA" id="ARBA00004924"/>
    </source>
</evidence>
<evidence type="ECO:0000256" key="3">
    <source>
        <dbReference type="ARBA" id="ARBA00008519"/>
    </source>
</evidence>
<sequence>MNATLTLPITNHTVYESILTTIGHTPLVKLKKLSAELGFQVYGKLEMTNPGGSIKDRTSLNIIEEEIAKGNITKNTTLVESSSGNMAIGLAQVCSYHNIPLVIVVDPKANKHTLKILDAYGVKVDMVEKASQNGGYLGARLQRVQELVAQLPNAIWTNQYGNKANPKAHWQTMKEIYEDLPDVDYVFSATSTCGTLMGCADFINSEHLNTKLIAVDAKGSVIFGEQPEERHIPGHGAGLPSQFLDKNAIHDVVHTTDKECVTGCHKLLKLESILAGGSSGAVTTAIEKLKHKIPKHSTCVLILCDRGERYIDTIYNKDWVAQKLG</sequence>
<dbReference type="InterPro" id="IPR001216">
    <property type="entry name" value="P-phosphate_BS"/>
</dbReference>
<keyword evidence="8" id="KW-0663">Pyridoxal phosphate</keyword>
<name>A3UA05_CROAH</name>
<dbReference type="eggNOG" id="COG0031">
    <property type="taxonomic scope" value="Bacteria"/>
</dbReference>
<dbReference type="AlphaFoldDB" id="A3UA05"/>
<keyword evidence="11" id="KW-1185">Reference proteome</keyword>
<evidence type="ECO:0000256" key="8">
    <source>
        <dbReference type="ARBA" id="ARBA00022898"/>
    </source>
</evidence>
<dbReference type="GeneID" id="89454008"/>
<comment type="cofactor">
    <cofactor evidence="1">
        <name>pyridoxal 5'-phosphate</name>
        <dbReference type="ChEBI" id="CHEBI:597326"/>
    </cofactor>
</comment>
<dbReference type="KEGG" id="cat:CA2559_11413"/>
<evidence type="ECO:0000256" key="7">
    <source>
        <dbReference type="ARBA" id="ARBA00022679"/>
    </source>
</evidence>
<dbReference type="Gene3D" id="3.40.50.1100">
    <property type="match status" value="2"/>
</dbReference>
<dbReference type="GO" id="GO:0006535">
    <property type="term" value="P:cysteine biosynthetic process from serine"/>
    <property type="evidence" value="ECO:0007669"/>
    <property type="project" value="InterPro"/>
</dbReference>
<dbReference type="PROSITE" id="PS00901">
    <property type="entry name" value="CYS_SYNTHASE"/>
    <property type="match status" value="1"/>
</dbReference>
<comment type="similarity">
    <text evidence="3">Belongs to the cysteine synthase/cystathionine beta-synthase family. SbnA subfamily.</text>
</comment>
<organism evidence="10 11">
    <name type="scientific">Croceibacter atlanticus (strain ATCC BAA-628 / JCM 21780 / CIP 108009 / IAM 15332 / KCTC 12090 / HTCC2559)</name>
    <dbReference type="NCBI Taxonomy" id="216432"/>
    <lineage>
        <taxon>Bacteria</taxon>
        <taxon>Pseudomonadati</taxon>
        <taxon>Bacteroidota</taxon>
        <taxon>Flavobacteriia</taxon>
        <taxon>Flavobacteriales</taxon>
        <taxon>Flavobacteriaceae</taxon>
        <taxon>Croceibacter</taxon>
    </lineage>
</organism>
<evidence type="ECO:0000313" key="10">
    <source>
        <dbReference type="EMBL" id="EAP86641.1"/>
    </source>
</evidence>
<dbReference type="HOGENOM" id="CLU_021018_1_0_10"/>
<evidence type="ECO:0000256" key="4">
    <source>
        <dbReference type="ARBA" id="ARBA00011738"/>
    </source>
</evidence>
<gene>
    <name evidence="10" type="ordered locus">CA2559_11413</name>
</gene>
<feature type="domain" description="Tryptophan synthase beta chain-like PALP" evidence="9">
    <location>
        <begin position="19"/>
        <end position="305"/>
    </location>
</feature>
<reference evidence="10 11" key="1">
    <citation type="journal article" date="2010" name="J. Bacteriol.">
        <title>The complete genome sequence of Croceibacter atlanticus HTCC2559T.</title>
        <authorList>
            <person name="Oh H.M."/>
            <person name="Kang I."/>
            <person name="Ferriera S."/>
            <person name="Giovannoni S.J."/>
            <person name="Cho J.C."/>
        </authorList>
    </citation>
    <scope>NUCLEOTIDE SEQUENCE [LARGE SCALE GENOMIC DNA]</scope>
    <source>
        <strain evidence="11">ATCC BAA-628 / HTCC2559 / KCTC 12090</strain>
    </source>
</reference>
<dbReference type="NCBIfam" id="TIGR03945">
    <property type="entry name" value="PLP_SbnA_fam"/>
    <property type="match status" value="1"/>
</dbReference>
<dbReference type="GO" id="GO:0016765">
    <property type="term" value="F:transferase activity, transferring alkyl or aryl (other than methyl) groups"/>
    <property type="evidence" value="ECO:0007669"/>
    <property type="project" value="UniProtKB-ARBA"/>
</dbReference>
<dbReference type="InterPro" id="IPR001926">
    <property type="entry name" value="TrpB-like_PALP"/>
</dbReference>
<protein>
    <recommendedName>
        <fullName evidence="6">N-(2-amino-2-carboxyethyl)-L-glutamate synthase</fullName>
        <ecNumber evidence="5">2.5.1.140</ecNumber>
    </recommendedName>
</protein>
<evidence type="ECO:0000313" key="11">
    <source>
        <dbReference type="Proteomes" id="UP000002297"/>
    </source>
</evidence>
<dbReference type="InterPro" id="IPR023927">
    <property type="entry name" value="SbnA"/>
</dbReference>
<accession>A3UA05</accession>
<dbReference type="OrthoDB" id="9808024at2"/>
<evidence type="ECO:0000259" key="9">
    <source>
        <dbReference type="Pfam" id="PF00291"/>
    </source>
</evidence>